<dbReference type="AlphaFoldDB" id="X1PMT3"/>
<sequence length="118" mass="12889">MLASGTAVAREAIRRISQGEESTLTEMVEGKIENITAEGLIVVKEDSYPQPLWWKPQALSNKLPRPIDSLPLKVVADAKVAQHLKKGEVTGVAHRFNISGAKALLTRCQAGARRQCFP</sequence>
<proteinExistence type="predicted"/>
<reference evidence="1" key="1">
    <citation type="journal article" date="2014" name="Front. Microbiol.">
        <title>High frequency of phylogenetically diverse reductive dehalogenase-homologous genes in deep subseafloor sedimentary metagenomes.</title>
        <authorList>
            <person name="Kawai M."/>
            <person name="Futagami T."/>
            <person name="Toyoda A."/>
            <person name="Takaki Y."/>
            <person name="Nishi S."/>
            <person name="Hori S."/>
            <person name="Arai W."/>
            <person name="Tsubouchi T."/>
            <person name="Morono Y."/>
            <person name="Uchiyama I."/>
            <person name="Ito T."/>
            <person name="Fujiyama A."/>
            <person name="Inagaki F."/>
            <person name="Takami H."/>
        </authorList>
    </citation>
    <scope>NUCLEOTIDE SEQUENCE</scope>
    <source>
        <strain evidence="1">Expedition CK06-06</strain>
    </source>
</reference>
<organism evidence="1">
    <name type="scientific">marine sediment metagenome</name>
    <dbReference type="NCBI Taxonomy" id="412755"/>
    <lineage>
        <taxon>unclassified sequences</taxon>
        <taxon>metagenomes</taxon>
        <taxon>ecological metagenomes</taxon>
    </lineage>
</organism>
<name>X1PMT3_9ZZZZ</name>
<accession>X1PMT3</accession>
<gene>
    <name evidence="1" type="ORF">S06H3_43092</name>
</gene>
<protein>
    <submittedName>
        <fullName evidence="1">Uncharacterized protein</fullName>
    </submittedName>
</protein>
<dbReference type="EMBL" id="BARV01026693">
    <property type="protein sequence ID" value="GAI43836.1"/>
    <property type="molecule type" value="Genomic_DNA"/>
</dbReference>
<dbReference type="AntiFam" id="ANF00074">
    <property type="entry name" value="Shadow ORF (opposite alaS)"/>
</dbReference>
<evidence type="ECO:0000313" key="1">
    <source>
        <dbReference type="EMBL" id="GAI43836.1"/>
    </source>
</evidence>
<comment type="caution">
    <text evidence="1">The sequence shown here is derived from an EMBL/GenBank/DDBJ whole genome shotgun (WGS) entry which is preliminary data.</text>
</comment>